<dbReference type="Gene3D" id="3.10.129.10">
    <property type="entry name" value="Hotdog Thioesterase"/>
    <property type="match status" value="1"/>
</dbReference>
<feature type="non-terminal residue" evidence="1">
    <location>
        <position position="83"/>
    </location>
</feature>
<accession>A0AAJ2H290</accession>
<gene>
    <name evidence="1" type="ORF">RJJ65_35465</name>
</gene>
<dbReference type="SUPFAM" id="SSF54637">
    <property type="entry name" value="Thioesterase/thiol ester dehydrase-isomerase"/>
    <property type="match status" value="1"/>
</dbReference>
<sequence length="83" mass="9026">MSYIPYSPQHAAHINYILSQGFAVGGIDGLYVAEVNPNNVRCVLPFQAHHLRPGNTISGPTMMALADAAMYVILLSLDEKNIN</sequence>
<comment type="caution">
    <text evidence="1">The sequence shown here is derived from an EMBL/GenBank/DDBJ whole genome shotgun (WGS) entry which is preliminary data.</text>
</comment>
<dbReference type="Proteomes" id="UP001268610">
    <property type="component" value="Unassembled WGS sequence"/>
</dbReference>
<dbReference type="CDD" id="cd03443">
    <property type="entry name" value="PaaI_thioesterase"/>
    <property type="match status" value="1"/>
</dbReference>
<reference evidence="1" key="1">
    <citation type="submission" date="2023-04" db="EMBL/GenBank/DDBJ databases">
        <title>Genomic characterization of faba bean (Vicia faba) microsymbionts in Mexican soils.</title>
        <authorList>
            <person name="Rivera Orduna F.N."/>
            <person name="Guevara-Luna J."/>
            <person name="Yan J."/>
            <person name="Arroyo-Herrera I."/>
            <person name="Li Y."/>
            <person name="Vasquez-Murrieta M.S."/>
            <person name="Wang E.T."/>
        </authorList>
    </citation>
    <scope>NUCLEOTIDE SEQUENCE</scope>
    <source>
        <strain evidence="1">CH26</strain>
    </source>
</reference>
<protein>
    <submittedName>
        <fullName evidence="1">Uncharacterized protein</fullName>
    </submittedName>
</protein>
<dbReference type="InterPro" id="IPR029069">
    <property type="entry name" value="HotDog_dom_sf"/>
</dbReference>
<name>A0AAJ2H290_9HYPH</name>
<dbReference type="AlphaFoldDB" id="A0AAJ2H290"/>
<organism evidence="1 2">
    <name type="scientific">Rhizobium hidalgonense</name>
    <dbReference type="NCBI Taxonomy" id="1538159"/>
    <lineage>
        <taxon>Bacteria</taxon>
        <taxon>Pseudomonadati</taxon>
        <taxon>Pseudomonadota</taxon>
        <taxon>Alphaproteobacteria</taxon>
        <taxon>Hyphomicrobiales</taxon>
        <taxon>Rhizobiaceae</taxon>
        <taxon>Rhizobium/Agrobacterium group</taxon>
        <taxon>Rhizobium</taxon>
    </lineage>
</organism>
<proteinExistence type="predicted"/>
<evidence type="ECO:0000313" key="1">
    <source>
        <dbReference type="EMBL" id="MDR9777837.1"/>
    </source>
</evidence>
<dbReference type="RefSeq" id="WP_375166374.1">
    <property type="nucleotide sequence ID" value="NZ_JAVLSF010000225.1"/>
</dbReference>
<evidence type="ECO:0000313" key="2">
    <source>
        <dbReference type="Proteomes" id="UP001268610"/>
    </source>
</evidence>
<dbReference type="EMBL" id="JAVLSF010000225">
    <property type="protein sequence ID" value="MDR9777837.1"/>
    <property type="molecule type" value="Genomic_DNA"/>
</dbReference>